<dbReference type="AlphaFoldDB" id="A0A1B6HD20"/>
<dbReference type="EMBL" id="GECU01035116">
    <property type="protein sequence ID" value="JAS72590.1"/>
    <property type="molecule type" value="Transcribed_RNA"/>
</dbReference>
<dbReference type="SUPFAM" id="SSF52266">
    <property type="entry name" value="SGNH hydrolase"/>
    <property type="match status" value="1"/>
</dbReference>
<reference evidence="1" key="1">
    <citation type="submission" date="2015-11" db="EMBL/GenBank/DDBJ databases">
        <title>De novo transcriptome assembly of four potential Pierce s Disease insect vectors from Arizona vineyards.</title>
        <authorList>
            <person name="Tassone E.E."/>
        </authorList>
    </citation>
    <scope>NUCLEOTIDE SEQUENCE</scope>
</reference>
<feature type="non-terminal residue" evidence="1">
    <location>
        <position position="1"/>
    </location>
</feature>
<dbReference type="InterPro" id="IPR036514">
    <property type="entry name" value="SGNH_hydro_sf"/>
</dbReference>
<evidence type="ECO:0000313" key="1">
    <source>
        <dbReference type="EMBL" id="JAS72590.1"/>
    </source>
</evidence>
<proteinExistence type="predicted"/>
<name>A0A1B6HD20_9HEMI</name>
<gene>
    <name evidence="1" type="ORF">g.13021</name>
</gene>
<dbReference type="Gene3D" id="3.40.50.1110">
    <property type="entry name" value="SGNH hydrolase"/>
    <property type="match status" value="1"/>
</dbReference>
<sequence length="371" mass="41804">VTIPARSEKLVQLKLSKFGSTTNDNLEGSDVVVEPVGLTIQGVYLARVLTKIVNNKCWAKAVNVSGEEVSLTVNSKFGIVESVSNDTIDKVKRKIVLIADSHGRGIQQLLEERLPGNFELSSWFVPNGKLKDAMSNLKREIAQLTQGDTVLVMAGTNDVDRGAPYSRTLQQAFQAIPNKWDARIVIMGIPDRFDKNVIGDLKRANDLLRSFVKRTNSEGRGRMSFCEMRGRFARRLYTKHGLHLNEEGKLKLAELMRKTILDDVEVTTKRVGLAIKEDELFDKCVDEKLSHLRLPERQEVKRVLEEYRDVFAHSEAQPLQCTSAVKHIIHTGNAAPIYKKAYRVPFHQKPIVDELIKDQPDKGTTPSHSPW</sequence>
<organism evidence="1">
    <name type="scientific">Homalodisca liturata</name>
    <dbReference type="NCBI Taxonomy" id="320908"/>
    <lineage>
        <taxon>Eukaryota</taxon>
        <taxon>Metazoa</taxon>
        <taxon>Ecdysozoa</taxon>
        <taxon>Arthropoda</taxon>
        <taxon>Hexapoda</taxon>
        <taxon>Insecta</taxon>
        <taxon>Pterygota</taxon>
        <taxon>Neoptera</taxon>
        <taxon>Paraneoptera</taxon>
        <taxon>Hemiptera</taxon>
        <taxon>Auchenorrhyncha</taxon>
        <taxon>Membracoidea</taxon>
        <taxon>Cicadellidae</taxon>
        <taxon>Cicadellinae</taxon>
        <taxon>Proconiini</taxon>
        <taxon>Homalodisca</taxon>
    </lineage>
</organism>
<protein>
    <submittedName>
        <fullName evidence="1">Uncharacterized protein</fullName>
    </submittedName>
</protein>
<accession>A0A1B6HD20</accession>
<feature type="non-terminal residue" evidence="1">
    <location>
        <position position="371"/>
    </location>
</feature>